<evidence type="ECO:0000256" key="2">
    <source>
        <dbReference type="SAM" id="Phobius"/>
    </source>
</evidence>
<comment type="caution">
    <text evidence="3">The sequence shown here is derived from an EMBL/GenBank/DDBJ whole genome shotgun (WGS) entry which is preliminary data.</text>
</comment>
<dbReference type="Pfam" id="PF13196">
    <property type="entry name" value="DUF4012"/>
    <property type="match status" value="1"/>
</dbReference>
<feature type="region of interest" description="Disordered" evidence="1">
    <location>
        <begin position="1"/>
        <end position="22"/>
    </location>
</feature>
<dbReference type="OrthoDB" id="3203519at2"/>
<proteinExistence type="predicted"/>
<feature type="transmembrane region" description="Helical" evidence="2">
    <location>
        <begin position="32"/>
        <end position="52"/>
    </location>
</feature>
<evidence type="ECO:0000256" key="1">
    <source>
        <dbReference type="SAM" id="MobiDB-lite"/>
    </source>
</evidence>
<accession>A0A542SMN6</accession>
<name>A0A542SMN6_9MICO</name>
<protein>
    <submittedName>
        <fullName evidence="3">Uncharacterized protein DUF4012</fullName>
    </submittedName>
</protein>
<dbReference type="InterPro" id="IPR025101">
    <property type="entry name" value="DUF4012"/>
</dbReference>
<dbReference type="AlphaFoldDB" id="A0A542SMN6"/>
<dbReference type="Proteomes" id="UP000316181">
    <property type="component" value="Unassembled WGS sequence"/>
</dbReference>
<gene>
    <name evidence="3" type="ORF">FB389_0379</name>
</gene>
<keyword evidence="2" id="KW-0812">Transmembrane</keyword>
<organism evidence="3 4">
    <name type="scientific">Rarobacter incanus</name>
    <dbReference type="NCBI Taxonomy" id="153494"/>
    <lineage>
        <taxon>Bacteria</taxon>
        <taxon>Bacillati</taxon>
        <taxon>Actinomycetota</taxon>
        <taxon>Actinomycetes</taxon>
        <taxon>Micrococcales</taxon>
        <taxon>Rarobacteraceae</taxon>
        <taxon>Rarobacter</taxon>
    </lineage>
</organism>
<evidence type="ECO:0000313" key="4">
    <source>
        <dbReference type="Proteomes" id="UP000316181"/>
    </source>
</evidence>
<evidence type="ECO:0000313" key="3">
    <source>
        <dbReference type="EMBL" id="TQK75745.1"/>
    </source>
</evidence>
<feature type="region of interest" description="Disordered" evidence="1">
    <location>
        <begin position="573"/>
        <end position="596"/>
    </location>
</feature>
<keyword evidence="2" id="KW-1133">Transmembrane helix</keyword>
<keyword evidence="4" id="KW-1185">Reference proteome</keyword>
<dbReference type="EMBL" id="VFNV01000001">
    <property type="protein sequence ID" value="TQK75745.1"/>
    <property type="molecule type" value="Genomic_DNA"/>
</dbReference>
<sequence>MAAMTEHLSQHTEPSAPADQPGFFRRHRTGTIVTVALVAFFAFLGYSAVQYYSVARNLQDLNALVDVARAHAKDSDVDALADDLVRAHTFASRASSAADSIPVRLGEKLPGIGDDVRAIRVTSHVAADLTGSTSSLTALLPRITGTNLAGGGEGFDLTLLASVRESLSSIDTAATTSAQKLKAVSTDGVNPQIKTRIDKVSSALTGIGPAVRKLEPYMDALPIILGDGGKRTWFVTMQNLTEVRPSGGLLSAYIILEADNGKLNVATQGSNDDLVAGPAVPYQGIIPAGYVDAWGSETFTNWLSMNLSANFPDNAKLIRAGWNARGETQVDSVLSLGQGTLPYLAAAVGPLSAGDKQIAPQDLTEYLTVGVYKDYSNPKEKDAVVGQMIAEMFTKLSQGQIDLASLVSTTLSQETADYLQLWSSDPIVQKDIASAGFSGEFPATPGPSSTVRVINAGGNKLDAFMHLGATYELGACTIDADADLATRTSTFTVTITNDAPTSGLPPYMTGRLDVTDGTTPTVGSNHDYVVVYAPVDATFDSFRLNGQDAFVSRGEADGREFVVYDVELEPGETKTLTTQWDEPARDDDDRDLPTDPQIVMQPLLNEPNVKTVSQATCK</sequence>
<reference evidence="3 4" key="1">
    <citation type="submission" date="2019-06" db="EMBL/GenBank/DDBJ databases">
        <title>Sequencing the genomes of 1000 actinobacteria strains.</title>
        <authorList>
            <person name="Klenk H.-P."/>
        </authorList>
    </citation>
    <scope>NUCLEOTIDE SEQUENCE [LARGE SCALE GENOMIC DNA]</scope>
    <source>
        <strain evidence="3 4">DSM 10596</strain>
    </source>
</reference>
<keyword evidence="2" id="KW-0472">Membrane</keyword>